<reference evidence="2" key="2">
    <citation type="submission" date="2023-05" db="EMBL/GenBank/DDBJ databases">
        <authorList>
            <consortium name="Lawrence Berkeley National Laboratory"/>
            <person name="Steindorff A."/>
            <person name="Hensen N."/>
            <person name="Bonometti L."/>
            <person name="Westerberg I."/>
            <person name="Brannstrom I.O."/>
            <person name="Guillou S."/>
            <person name="Cros-Aarteil S."/>
            <person name="Calhoun S."/>
            <person name="Haridas S."/>
            <person name="Kuo A."/>
            <person name="Mondo S."/>
            <person name="Pangilinan J."/>
            <person name="Riley R."/>
            <person name="Labutti K."/>
            <person name="Andreopoulos B."/>
            <person name="Lipzen A."/>
            <person name="Chen C."/>
            <person name="Yanf M."/>
            <person name="Daum C."/>
            <person name="Ng V."/>
            <person name="Clum A."/>
            <person name="Ohm R."/>
            <person name="Martin F."/>
            <person name="Silar P."/>
            <person name="Natvig D."/>
            <person name="Lalanne C."/>
            <person name="Gautier V."/>
            <person name="Ament-Velasquez S.L."/>
            <person name="Kruys A."/>
            <person name="Hutchinson M.I."/>
            <person name="Powell A.J."/>
            <person name="Barry K."/>
            <person name="Miller A.N."/>
            <person name="Grigoriev I.V."/>
            <person name="Debuchy R."/>
            <person name="Gladieux P."/>
            <person name="Thoren M.H."/>
            <person name="Johannesson H."/>
        </authorList>
    </citation>
    <scope>NUCLEOTIDE SEQUENCE</scope>
    <source>
        <strain evidence="2">PSN309</strain>
    </source>
</reference>
<dbReference type="Gene3D" id="3.40.50.1820">
    <property type="entry name" value="alpha/beta hydrolase"/>
    <property type="match status" value="1"/>
</dbReference>
<dbReference type="GO" id="GO:0016787">
    <property type="term" value="F:hydrolase activity"/>
    <property type="evidence" value="ECO:0007669"/>
    <property type="project" value="UniProtKB-KW"/>
</dbReference>
<proteinExistence type="predicted"/>
<accession>A0AAN6WT13</accession>
<dbReference type="InterPro" id="IPR000073">
    <property type="entry name" value="AB_hydrolase_1"/>
</dbReference>
<dbReference type="AlphaFoldDB" id="A0AAN6WT13"/>
<dbReference type="EMBL" id="MU864408">
    <property type="protein sequence ID" value="KAK4187168.1"/>
    <property type="molecule type" value="Genomic_DNA"/>
</dbReference>
<dbReference type="SUPFAM" id="SSF53474">
    <property type="entry name" value="alpha/beta-Hydrolases"/>
    <property type="match status" value="1"/>
</dbReference>
<dbReference type="Pfam" id="PF12697">
    <property type="entry name" value="Abhydrolase_6"/>
    <property type="match status" value="1"/>
</dbReference>
<feature type="domain" description="AB hydrolase-1" evidence="1">
    <location>
        <begin position="37"/>
        <end position="309"/>
    </location>
</feature>
<dbReference type="InterPro" id="IPR029058">
    <property type="entry name" value="AB_hydrolase_fold"/>
</dbReference>
<keyword evidence="3" id="KW-1185">Reference proteome</keyword>
<keyword evidence="2" id="KW-0378">Hydrolase</keyword>
<comment type="caution">
    <text evidence="2">The sequence shown here is derived from an EMBL/GenBank/DDBJ whole genome shotgun (WGS) entry which is preliminary data.</text>
</comment>
<organism evidence="2 3">
    <name type="scientific">Podospora australis</name>
    <dbReference type="NCBI Taxonomy" id="1536484"/>
    <lineage>
        <taxon>Eukaryota</taxon>
        <taxon>Fungi</taxon>
        <taxon>Dikarya</taxon>
        <taxon>Ascomycota</taxon>
        <taxon>Pezizomycotina</taxon>
        <taxon>Sordariomycetes</taxon>
        <taxon>Sordariomycetidae</taxon>
        <taxon>Sordariales</taxon>
        <taxon>Podosporaceae</taxon>
        <taxon>Podospora</taxon>
    </lineage>
</organism>
<dbReference type="Proteomes" id="UP001302126">
    <property type="component" value="Unassembled WGS sequence"/>
</dbReference>
<gene>
    <name evidence="2" type="ORF">QBC35DRAFT_499496</name>
</gene>
<evidence type="ECO:0000313" key="3">
    <source>
        <dbReference type="Proteomes" id="UP001302126"/>
    </source>
</evidence>
<protein>
    <submittedName>
        <fullName evidence="2">Alpha/beta hydrolase fold-1</fullName>
    </submittedName>
</protein>
<evidence type="ECO:0000313" key="2">
    <source>
        <dbReference type="EMBL" id="KAK4187168.1"/>
    </source>
</evidence>
<reference evidence="2" key="1">
    <citation type="journal article" date="2023" name="Mol. Phylogenet. Evol.">
        <title>Genome-scale phylogeny and comparative genomics of the fungal order Sordariales.</title>
        <authorList>
            <person name="Hensen N."/>
            <person name="Bonometti L."/>
            <person name="Westerberg I."/>
            <person name="Brannstrom I.O."/>
            <person name="Guillou S."/>
            <person name="Cros-Aarteil S."/>
            <person name="Calhoun S."/>
            <person name="Haridas S."/>
            <person name="Kuo A."/>
            <person name="Mondo S."/>
            <person name="Pangilinan J."/>
            <person name="Riley R."/>
            <person name="LaButti K."/>
            <person name="Andreopoulos B."/>
            <person name="Lipzen A."/>
            <person name="Chen C."/>
            <person name="Yan M."/>
            <person name="Daum C."/>
            <person name="Ng V."/>
            <person name="Clum A."/>
            <person name="Steindorff A."/>
            <person name="Ohm R.A."/>
            <person name="Martin F."/>
            <person name="Silar P."/>
            <person name="Natvig D.O."/>
            <person name="Lalanne C."/>
            <person name="Gautier V."/>
            <person name="Ament-Velasquez S.L."/>
            <person name="Kruys A."/>
            <person name="Hutchinson M.I."/>
            <person name="Powell A.J."/>
            <person name="Barry K."/>
            <person name="Miller A.N."/>
            <person name="Grigoriev I.V."/>
            <person name="Debuchy R."/>
            <person name="Gladieux P."/>
            <person name="Hiltunen Thoren M."/>
            <person name="Johannesson H."/>
        </authorList>
    </citation>
    <scope>NUCLEOTIDE SEQUENCE</scope>
    <source>
        <strain evidence="2">PSN309</strain>
    </source>
</reference>
<evidence type="ECO:0000259" key="1">
    <source>
        <dbReference type="Pfam" id="PF12697"/>
    </source>
</evidence>
<sequence length="323" mass="36040">MEEGSITLRTKPGAALRISFHIPPSPEISRPLSNVLVVFLNGLVLSRRAWSDTLTHLMENEGTSDIPVPALLTYDRYGQGDSDPDPTDNPDSFPYGHEVNAVVEDLHQLLTQFCASSFSTELASTRLVFVCNSIGCALARLYAASYPCSVEAFLFLDSMMANTDFVSLFPDPDSPEFDHQKPLPGNVTAEDLRYTRKQFYEFFHPTAPNAEHLDRRRLAKVLPHADKPILPSGPGDRPPKLVVVGHDWDEFAEQCEKGSMKVPEAVINAYMNPAWADYNRGLNRLVDNREREVKIAKGCGHFIQKDDPGYTAVEIRNLLRGLP</sequence>
<name>A0AAN6WT13_9PEZI</name>